<reference evidence="3 4" key="1">
    <citation type="journal article" date="2024" name="J Genomics">
        <title>Draft genome sequencing and assembly of Favolaschia claudopus CIRM-BRFM 2984 isolated from oak limbs.</title>
        <authorList>
            <person name="Navarro D."/>
            <person name="Drula E."/>
            <person name="Chaduli D."/>
            <person name="Cazenave R."/>
            <person name="Ahrendt S."/>
            <person name="Wang J."/>
            <person name="Lipzen A."/>
            <person name="Daum C."/>
            <person name="Barry K."/>
            <person name="Grigoriev I.V."/>
            <person name="Favel A."/>
            <person name="Rosso M.N."/>
            <person name="Martin F."/>
        </authorList>
    </citation>
    <scope>NUCLEOTIDE SEQUENCE [LARGE SCALE GENOMIC DNA]</scope>
    <source>
        <strain evidence="3 4">CIRM-BRFM 2984</strain>
    </source>
</reference>
<name>A0AAV9ZZ76_9AGAR</name>
<evidence type="ECO:0000313" key="3">
    <source>
        <dbReference type="EMBL" id="KAK6995978.1"/>
    </source>
</evidence>
<dbReference type="EMBL" id="JAWWNJ010000100">
    <property type="protein sequence ID" value="KAK6995978.1"/>
    <property type="molecule type" value="Genomic_DNA"/>
</dbReference>
<organism evidence="3 4">
    <name type="scientific">Favolaschia claudopus</name>
    <dbReference type="NCBI Taxonomy" id="2862362"/>
    <lineage>
        <taxon>Eukaryota</taxon>
        <taxon>Fungi</taxon>
        <taxon>Dikarya</taxon>
        <taxon>Basidiomycota</taxon>
        <taxon>Agaricomycotina</taxon>
        <taxon>Agaricomycetes</taxon>
        <taxon>Agaricomycetidae</taxon>
        <taxon>Agaricales</taxon>
        <taxon>Marasmiineae</taxon>
        <taxon>Mycenaceae</taxon>
        <taxon>Favolaschia</taxon>
    </lineage>
</organism>
<evidence type="ECO:0000313" key="4">
    <source>
        <dbReference type="Proteomes" id="UP001362999"/>
    </source>
</evidence>
<comment type="caution">
    <text evidence="3">The sequence shown here is derived from an EMBL/GenBank/DDBJ whole genome shotgun (WGS) entry which is preliminary data.</text>
</comment>
<gene>
    <name evidence="3" type="ORF">R3P38DRAFT_3222958</name>
</gene>
<keyword evidence="4" id="KW-1185">Reference proteome</keyword>
<feature type="signal peptide" evidence="2">
    <location>
        <begin position="1"/>
        <end position="18"/>
    </location>
</feature>
<evidence type="ECO:0000256" key="1">
    <source>
        <dbReference type="SAM" id="MobiDB-lite"/>
    </source>
</evidence>
<keyword evidence="2" id="KW-0732">Signal</keyword>
<protein>
    <submittedName>
        <fullName evidence="3">Uncharacterized protein</fullName>
    </submittedName>
</protein>
<dbReference type="Proteomes" id="UP001362999">
    <property type="component" value="Unassembled WGS sequence"/>
</dbReference>
<proteinExistence type="predicted"/>
<feature type="chain" id="PRO_5043609106" evidence="2">
    <location>
        <begin position="19"/>
        <end position="135"/>
    </location>
</feature>
<sequence length="135" mass="14571">MAALGSVYFLVAFSLMRATIVLYSAVPVHLDSPKPTQTGHLVTAAARYPDMMRLRVNLLSSANADPPPTRPKRATPHPSPAHFRLPCLCPPDPSISAHPPTASPSPPPPLDSLHCGLQSFTLWMCTENRLIGVEN</sequence>
<evidence type="ECO:0000256" key="2">
    <source>
        <dbReference type="SAM" id="SignalP"/>
    </source>
</evidence>
<dbReference type="AlphaFoldDB" id="A0AAV9ZZ76"/>
<feature type="region of interest" description="Disordered" evidence="1">
    <location>
        <begin position="60"/>
        <end position="110"/>
    </location>
</feature>
<feature type="compositionally biased region" description="Pro residues" evidence="1">
    <location>
        <begin position="101"/>
        <end position="110"/>
    </location>
</feature>
<accession>A0AAV9ZZ76</accession>